<proteinExistence type="predicted"/>
<accession>A0A261EU37</accession>
<evidence type="ECO:0000313" key="2">
    <source>
        <dbReference type="EMBL" id="OZG50381.1"/>
    </source>
</evidence>
<dbReference type="Proteomes" id="UP000216004">
    <property type="component" value="Unassembled WGS sequence"/>
</dbReference>
<keyword evidence="3" id="KW-1185">Reference proteome</keyword>
<evidence type="ECO:0000259" key="1">
    <source>
        <dbReference type="Pfam" id="PF14243"/>
    </source>
</evidence>
<comment type="caution">
    <text evidence="2">The sequence shown here is derived from an EMBL/GenBank/DDBJ whole genome shotgun (WGS) entry which is preliminary data.</text>
</comment>
<name>A0A261EU37_9BIFI</name>
<reference evidence="2 3" key="1">
    <citation type="journal article" date="2017" name="BMC Genomics">
        <title>Comparative genomic and phylogenomic analyses of the Bifidobacteriaceae family.</title>
        <authorList>
            <person name="Lugli G.A."/>
            <person name="Milani C."/>
            <person name="Turroni F."/>
            <person name="Duranti S."/>
            <person name="Mancabelli L."/>
            <person name="Mangifesta M."/>
            <person name="Ferrario C."/>
            <person name="Modesto M."/>
            <person name="Mattarelli P."/>
            <person name="Jiri K."/>
            <person name="van Sinderen D."/>
            <person name="Ventura M."/>
        </authorList>
    </citation>
    <scope>NUCLEOTIDE SEQUENCE [LARGE SCALE GENOMIC DNA]</scope>
    <source>
        <strain evidence="2 3">DSM 22924</strain>
    </source>
</reference>
<protein>
    <recommendedName>
        <fullName evidence="1">ATP-grasp domain-containing protein</fullName>
    </recommendedName>
</protein>
<feature type="domain" description="ATP-grasp" evidence="1">
    <location>
        <begin position="148"/>
        <end position="280"/>
    </location>
</feature>
<dbReference type="AlphaFoldDB" id="A0A261EU37"/>
<dbReference type="EMBL" id="MWWS01000004">
    <property type="protein sequence ID" value="OZG50381.1"/>
    <property type="molecule type" value="Genomic_DNA"/>
</dbReference>
<dbReference type="Gene3D" id="3.30.470.20">
    <property type="entry name" value="ATP-grasp fold, B domain"/>
    <property type="match status" value="1"/>
</dbReference>
<organism evidence="2 3">
    <name type="scientific">Bombiscardovia coagulans</name>
    <dbReference type="NCBI Taxonomy" id="686666"/>
    <lineage>
        <taxon>Bacteria</taxon>
        <taxon>Bacillati</taxon>
        <taxon>Actinomycetota</taxon>
        <taxon>Actinomycetes</taxon>
        <taxon>Bifidobacteriales</taxon>
        <taxon>Bifidobacteriaceae</taxon>
        <taxon>Bombiscardovia</taxon>
    </lineage>
</organism>
<dbReference type="RefSeq" id="WP_094722864.1">
    <property type="nucleotide sequence ID" value="NZ_MWWS01000004.1"/>
</dbReference>
<gene>
    <name evidence="2" type="ORF">BOCO_0898</name>
</gene>
<sequence>MSHNNHIMIDRQTKVFQVVSPHAWVGQTITDTLAQAGQPSIWEIRSYNGLAPVEHIGQADGLWIAPGLLIAHQSWLQTQCRQPLHLPAPSPYWLSQLASSAPTLAGRQVCVAPVSEIASWKHLPEEVGNQPWSQLAQGRVTAFRAARRNLEQLQKDVSHAPADSLIQLSSQVESITEEWRVVVAGGLPVATSGYCVHQPAGSQQVTSIFDGAPFLDTNRNKVEEVALQVAQITGLQNATLDLAFTEDHRKGQPIVLECNPLWCSAAYDYGATGMEAFVNAVSSSQHTATTLNEHNWQPDPWMVQEFAHRYASFLNDR</sequence>
<dbReference type="InterPro" id="IPR025643">
    <property type="entry name" value="R2K_3"/>
</dbReference>
<dbReference type="SUPFAM" id="SSF56059">
    <property type="entry name" value="Glutathione synthetase ATP-binding domain-like"/>
    <property type="match status" value="1"/>
</dbReference>
<evidence type="ECO:0000313" key="3">
    <source>
        <dbReference type="Proteomes" id="UP000216004"/>
    </source>
</evidence>
<dbReference type="OrthoDB" id="3227458at2"/>
<dbReference type="Pfam" id="PF14243">
    <property type="entry name" value="R2K_3"/>
    <property type="match status" value="1"/>
</dbReference>